<dbReference type="Pfam" id="PF17802">
    <property type="entry name" value="SpaA"/>
    <property type="match status" value="1"/>
</dbReference>
<keyword evidence="1" id="KW-0472">Membrane</keyword>
<dbReference type="InterPro" id="IPR041033">
    <property type="entry name" value="SpaA_PFL_dom_1"/>
</dbReference>
<dbReference type="EMBL" id="CP037940">
    <property type="protein sequence ID" value="QBO36363.1"/>
    <property type="molecule type" value="Genomic_DNA"/>
</dbReference>
<dbReference type="RefSeq" id="WP_133363440.1">
    <property type="nucleotide sequence ID" value="NZ_CP037940.1"/>
</dbReference>
<keyword evidence="5" id="KW-1185">Reference proteome</keyword>
<evidence type="ECO:0000256" key="1">
    <source>
        <dbReference type="SAM" id="Phobius"/>
    </source>
</evidence>
<feature type="domain" description="Gram-positive pilin subunit D1 N-terminal" evidence="2">
    <location>
        <begin position="176"/>
        <end position="264"/>
    </location>
</feature>
<organism evidence="4 5">
    <name type="scientific">Periweissella cryptocerci</name>
    <dbReference type="NCBI Taxonomy" id="2506420"/>
    <lineage>
        <taxon>Bacteria</taxon>
        <taxon>Bacillati</taxon>
        <taxon>Bacillota</taxon>
        <taxon>Bacilli</taxon>
        <taxon>Lactobacillales</taxon>
        <taxon>Lactobacillaceae</taxon>
        <taxon>Periweissella</taxon>
    </lineage>
</organism>
<protein>
    <submittedName>
        <fullName evidence="4">Uncharacterized protein</fullName>
    </submittedName>
</protein>
<dbReference type="AlphaFoldDB" id="A0A4P6YUH7"/>
<reference evidence="5" key="1">
    <citation type="submission" date="2019-03" db="EMBL/GenBank/DDBJ databases">
        <title>Weissella sp. 26KH-42 Genome sequencing.</title>
        <authorList>
            <person name="Heo J."/>
            <person name="Kim S.-J."/>
            <person name="Kim J.-S."/>
            <person name="Hong S.-B."/>
            <person name="Kwon S.-W."/>
        </authorList>
    </citation>
    <scope>NUCLEOTIDE SEQUENCE [LARGE SCALE GENOMIC DNA]</scope>
    <source>
        <strain evidence="5">26KH-42</strain>
    </source>
</reference>
<dbReference type="Proteomes" id="UP000292886">
    <property type="component" value="Chromosome"/>
</dbReference>
<feature type="domain" description="SpaA-like prealbumin fold" evidence="3">
    <location>
        <begin position="282"/>
        <end position="410"/>
    </location>
</feature>
<evidence type="ECO:0000259" key="2">
    <source>
        <dbReference type="Pfam" id="PF16555"/>
    </source>
</evidence>
<dbReference type="InterPro" id="IPR032364">
    <property type="entry name" value="GramPos_pilinD1_N"/>
</dbReference>
<gene>
    <name evidence="4" type="ORF">EQG49_07755</name>
</gene>
<keyword evidence="1" id="KW-0812">Transmembrane</keyword>
<accession>A0A4P6YUH7</accession>
<dbReference type="KEGG" id="wei:EQG49_07755"/>
<dbReference type="InterPro" id="IPR013783">
    <property type="entry name" value="Ig-like_fold"/>
</dbReference>
<keyword evidence="1" id="KW-1133">Transmembrane helix</keyword>
<dbReference type="Pfam" id="PF16555">
    <property type="entry name" value="GramPos_pilinD1"/>
    <property type="match status" value="1"/>
</dbReference>
<name>A0A4P6YUH7_9LACO</name>
<evidence type="ECO:0000313" key="5">
    <source>
        <dbReference type="Proteomes" id="UP000292886"/>
    </source>
</evidence>
<proteinExistence type="predicted"/>
<evidence type="ECO:0000259" key="3">
    <source>
        <dbReference type="Pfam" id="PF17802"/>
    </source>
</evidence>
<sequence>MEHSLKGKNKHRLFSLVLIVTLLFSSFANIWQTKVSAAEPLDKIKIEVTKTWYETMPTGDNLIDNKGKVQETNLGTPEQGAQFRLYRLGNKNDATVANHFTDEMYSDLVGLIEEYRFDAIKSGSYTIEANDYPNIKEKLKAALGNSDTKTIENTGSVTASEEFNTIINLLLQNYITADAVTRVSSTGTDSAGTGTHNTDAAGKINFSNISNNSRYVLLEIATTKTGKRQVATPMLLDLPIMVESTGEPLNITGNDTLHVYPKNEYPVGGSQFYKYDGTSLKQTTKTPIAGAKFLLYKMPAGATEKAWSELPNNQLDVTASRNTAANWPSFESGVTYKVSGVSDVTRVLATESNSTQAVPPTNGEFSSQADGKIAVANLPKGRYFWIEAEPADGGYSLNRYPICFEINNTNANGAGTHAALPNYGNGFETFTVPNSSPEVTKVFTNYVKPTFDKTLKVLGDANATLGSVTNDTLNMDNRGIQKFQYTLKATLPDPNLVFGDSQYLSFYDIFATKKLNTWDLTTNEGDLLNVNTDGVFKKTDFPTTGDHKKGLYYDSGQEMLPLTRITETTLNPRLVIKNQKGETMGYYSAAADTANDPLYKGKFLDGYADDQSQSGIAHLGWFDIRKDAPSSNGWEGVLPQNQPFEQGTPAGTQLLCTVNVPELETHLGGKEAVKDVYSIEFEFTATPEDGLFNKGIEIDNVGQFEWAGGTSEDTIIEREVNFKTGGQNFIKLDGSSKASEAGIDADHPYNELAGAEFQLRRHTWTGTAWKVDYLQAGNSAKEPYTVPTSTSNTVLNWTTDVKTDTGAATYYKDKKIANSGNNHPTVFKSDANGVIAVRGLAPAGLNTDPERNHDMYYDLVEIKTPNAETASAQQYRLKKEPINFAVVAQDLYKTNNAIKLGVSSAVDKNYAIVMGNVKGTNNSLIDVRNLRATPFPITGGIGSLFLILLGLLGVGYWYMRKRRMTLAEQEAE</sequence>
<dbReference type="Gene3D" id="2.60.40.10">
    <property type="entry name" value="Immunoglobulins"/>
    <property type="match status" value="3"/>
</dbReference>
<feature type="transmembrane region" description="Helical" evidence="1">
    <location>
        <begin position="937"/>
        <end position="959"/>
    </location>
</feature>
<evidence type="ECO:0000313" key="4">
    <source>
        <dbReference type="EMBL" id="QBO36363.1"/>
    </source>
</evidence>
<dbReference type="OrthoDB" id="2249722at2"/>